<keyword evidence="9" id="KW-0472">Membrane</keyword>
<dbReference type="Proteomes" id="UP000815677">
    <property type="component" value="Unassembled WGS sequence"/>
</dbReference>
<evidence type="ECO:0000256" key="4">
    <source>
        <dbReference type="ARBA" id="ARBA00022617"/>
    </source>
</evidence>
<evidence type="ECO:0000256" key="1">
    <source>
        <dbReference type="ARBA" id="ARBA00001971"/>
    </source>
</evidence>
<name>A0ABQ0LRD2_MYCCL</name>
<dbReference type="PANTHER" id="PTHR24305:SF29">
    <property type="entry name" value="BENZOATE-PARA-HYDROXYLASE"/>
    <property type="match status" value="1"/>
</dbReference>
<reference evidence="10" key="1">
    <citation type="submission" date="2014-09" db="EMBL/GenBank/DDBJ databases">
        <title>Genome sequence of the luminous mushroom Mycena chlorophos for searching fungal bioluminescence genes.</title>
        <authorList>
            <person name="Tanaka Y."/>
            <person name="Kasuga D."/>
            <person name="Oba Y."/>
            <person name="Hase S."/>
            <person name="Sato K."/>
            <person name="Oba Y."/>
            <person name="Sakakibara Y."/>
        </authorList>
    </citation>
    <scope>NUCLEOTIDE SEQUENCE</scope>
</reference>
<dbReference type="InterPro" id="IPR001128">
    <property type="entry name" value="Cyt_P450"/>
</dbReference>
<organism evidence="10 11">
    <name type="scientific">Mycena chlorophos</name>
    <name type="common">Agaric fungus</name>
    <name type="synonym">Agaricus chlorophos</name>
    <dbReference type="NCBI Taxonomy" id="658473"/>
    <lineage>
        <taxon>Eukaryota</taxon>
        <taxon>Fungi</taxon>
        <taxon>Dikarya</taxon>
        <taxon>Basidiomycota</taxon>
        <taxon>Agaricomycotina</taxon>
        <taxon>Agaricomycetes</taxon>
        <taxon>Agaricomycetidae</taxon>
        <taxon>Agaricales</taxon>
        <taxon>Marasmiineae</taxon>
        <taxon>Mycenaceae</taxon>
        <taxon>Mycena</taxon>
    </lineage>
</organism>
<keyword evidence="8" id="KW-0503">Monooxygenase</keyword>
<keyword evidence="9" id="KW-1133">Transmembrane helix</keyword>
<evidence type="ECO:0000256" key="2">
    <source>
        <dbReference type="ARBA" id="ARBA00005179"/>
    </source>
</evidence>
<protein>
    <submittedName>
        <fullName evidence="10">Cytochrome P450</fullName>
    </submittedName>
</protein>
<evidence type="ECO:0000313" key="11">
    <source>
        <dbReference type="Proteomes" id="UP000815677"/>
    </source>
</evidence>
<evidence type="ECO:0000256" key="6">
    <source>
        <dbReference type="ARBA" id="ARBA00023002"/>
    </source>
</evidence>
<dbReference type="PRINTS" id="PR00385">
    <property type="entry name" value="P450"/>
</dbReference>
<accession>A0ABQ0LRD2</accession>
<keyword evidence="4" id="KW-0349">Heme</keyword>
<proteinExistence type="inferred from homology"/>
<keyword evidence="11" id="KW-1185">Reference proteome</keyword>
<evidence type="ECO:0000256" key="9">
    <source>
        <dbReference type="SAM" id="Phobius"/>
    </source>
</evidence>
<evidence type="ECO:0000256" key="5">
    <source>
        <dbReference type="ARBA" id="ARBA00022723"/>
    </source>
</evidence>
<dbReference type="PANTHER" id="PTHR24305">
    <property type="entry name" value="CYTOCHROME P450"/>
    <property type="match status" value="1"/>
</dbReference>
<dbReference type="InterPro" id="IPR036396">
    <property type="entry name" value="Cyt_P450_sf"/>
</dbReference>
<comment type="similarity">
    <text evidence="3">Belongs to the cytochrome P450 family.</text>
</comment>
<evidence type="ECO:0000313" key="10">
    <source>
        <dbReference type="EMBL" id="GAT53640.1"/>
    </source>
</evidence>
<dbReference type="Gene3D" id="1.10.630.10">
    <property type="entry name" value="Cytochrome P450"/>
    <property type="match status" value="1"/>
</dbReference>
<keyword evidence="6" id="KW-0560">Oxidoreductase</keyword>
<dbReference type="InterPro" id="IPR002401">
    <property type="entry name" value="Cyt_P450_E_grp-I"/>
</dbReference>
<gene>
    <name evidence="10" type="ORF">MCHLO_10576</name>
</gene>
<evidence type="ECO:0000256" key="8">
    <source>
        <dbReference type="ARBA" id="ARBA00023033"/>
    </source>
</evidence>
<feature type="transmembrane region" description="Helical" evidence="9">
    <location>
        <begin position="6"/>
        <end position="28"/>
    </location>
</feature>
<keyword evidence="5" id="KW-0479">Metal-binding</keyword>
<dbReference type="SUPFAM" id="SSF48264">
    <property type="entry name" value="Cytochrome P450"/>
    <property type="match status" value="1"/>
</dbReference>
<comment type="cofactor">
    <cofactor evidence="1">
        <name>heme</name>
        <dbReference type="ChEBI" id="CHEBI:30413"/>
    </cofactor>
</comment>
<evidence type="ECO:0000256" key="3">
    <source>
        <dbReference type="ARBA" id="ARBA00010617"/>
    </source>
</evidence>
<evidence type="ECO:0000256" key="7">
    <source>
        <dbReference type="ARBA" id="ARBA00023004"/>
    </source>
</evidence>
<comment type="pathway">
    <text evidence="2">Secondary metabolite biosynthesis.</text>
</comment>
<dbReference type="EMBL" id="DF848432">
    <property type="protein sequence ID" value="GAT53640.1"/>
    <property type="molecule type" value="Genomic_DNA"/>
</dbReference>
<dbReference type="InterPro" id="IPR050121">
    <property type="entry name" value="Cytochrome_P450_monoxygenase"/>
</dbReference>
<keyword evidence="7" id="KW-0408">Iron</keyword>
<dbReference type="PRINTS" id="PR00463">
    <property type="entry name" value="EP450I"/>
</dbReference>
<dbReference type="Pfam" id="PF00067">
    <property type="entry name" value="p450"/>
    <property type="match status" value="1"/>
</dbReference>
<sequence length="520" mass="58012">MSVFGYQLAASLAVAHVLLFLGHIVPFLRDPYQLRKYPGPILAKFSYGWNLWAGLTGRRTQIIHEAHQKYGPVVRISPSEISFSDSAAYEEIHSFSAKLAKSNFYDSFASQAIALRSLFATRSKTDHGQKRKMLHSLFTAEVSRDFAAPTISIASLLLEEWDSRYVCESVSFDCVPWITFLSFDLVGAFAFGSSFQMLQSRSDLVDAPVDWKASIEQLGNIGPSLQKYPLHRISLGNTIAEREAQNYFVGLTPPHWRGLMRRILRGPVHASLEYSGFVAEKVLQRIRTAASDQDRDLIGRFMAKAEAQKEPVQANALTAELLTILVAGSDTSRNTLLAAIYYIAHDPAVQQKLQTELDLHFQASNPAIESLPYLGACLDETLRLFSATHMGLPRTVPEGGLVVRGLPLIAGTTVGVPIYTIHRDMDIWGADAEEFQPARWLEAGDDQRAPLAIAFKPFSDGPASCIGKSLALLQLRLLLALIFQRYEIRLEEPDKPLAVEDWFVRRITSLRISLHRRDVA</sequence>
<keyword evidence="9" id="KW-0812">Transmembrane</keyword>